<dbReference type="PANTHER" id="PTHR33797:SF2">
    <property type="entry name" value="ORGANIC HYDROPEROXIDE RESISTANCE PROTEIN-LIKE"/>
    <property type="match status" value="1"/>
</dbReference>
<keyword evidence="3" id="KW-1185">Reference proteome</keyword>
<name>A0A9W8LT29_9FUNG</name>
<comment type="caution">
    <text evidence="2">The sequence shown here is derived from an EMBL/GenBank/DDBJ whole genome shotgun (WGS) entry which is preliminary data.</text>
</comment>
<dbReference type="EMBL" id="JANBUO010001196">
    <property type="protein sequence ID" value="KAJ2799350.1"/>
    <property type="molecule type" value="Genomic_DNA"/>
</dbReference>
<sequence>MSASITRIFATRAAARLPRSAAMFAASAPAGRRFITIKPIYTAEVTSTGGRNGHAVSSDKFLDVELTLPKELGGPGSEGKVNPEQLFAAGYSACFQGAMGLAAKGINVKLPETNKVTAAVGIGQHPQGGFGLSVELRISIPGLDKATAQKVVDEAHRLCPYSRAIRDNVDVNLVVV</sequence>
<dbReference type="Pfam" id="PF02566">
    <property type="entry name" value="OsmC"/>
    <property type="match status" value="1"/>
</dbReference>
<dbReference type="AlphaFoldDB" id="A0A9W8LT29"/>
<evidence type="ECO:0000313" key="3">
    <source>
        <dbReference type="Proteomes" id="UP001140094"/>
    </source>
</evidence>
<evidence type="ECO:0000313" key="2">
    <source>
        <dbReference type="EMBL" id="KAJ2799350.1"/>
    </source>
</evidence>
<gene>
    <name evidence="2" type="ORF">H4R20_004480</name>
</gene>
<dbReference type="InterPro" id="IPR003718">
    <property type="entry name" value="OsmC/Ohr_fam"/>
</dbReference>
<organism evidence="2 3">
    <name type="scientific">Coemansia guatemalensis</name>
    <dbReference type="NCBI Taxonomy" id="2761395"/>
    <lineage>
        <taxon>Eukaryota</taxon>
        <taxon>Fungi</taxon>
        <taxon>Fungi incertae sedis</taxon>
        <taxon>Zoopagomycota</taxon>
        <taxon>Kickxellomycotina</taxon>
        <taxon>Kickxellomycetes</taxon>
        <taxon>Kickxellales</taxon>
        <taxon>Kickxellaceae</taxon>
        <taxon>Coemansia</taxon>
    </lineage>
</organism>
<dbReference type="NCBIfam" id="TIGR03561">
    <property type="entry name" value="organ_hyd_perox"/>
    <property type="match status" value="1"/>
</dbReference>
<proteinExistence type="inferred from homology"/>
<comment type="similarity">
    <text evidence="1">Belongs to the OsmC/Ohr family.</text>
</comment>
<dbReference type="SUPFAM" id="SSF82784">
    <property type="entry name" value="OsmC-like"/>
    <property type="match status" value="1"/>
</dbReference>
<dbReference type="OrthoDB" id="60422at2759"/>
<dbReference type="InterPro" id="IPR019953">
    <property type="entry name" value="OHR"/>
</dbReference>
<evidence type="ECO:0008006" key="4">
    <source>
        <dbReference type="Google" id="ProtNLM"/>
    </source>
</evidence>
<evidence type="ECO:0000256" key="1">
    <source>
        <dbReference type="ARBA" id="ARBA00007378"/>
    </source>
</evidence>
<protein>
    <recommendedName>
        <fullName evidence="4">Organic hydroperoxide resistance protein</fullName>
    </recommendedName>
</protein>
<dbReference type="GO" id="GO:0006979">
    <property type="term" value="P:response to oxidative stress"/>
    <property type="evidence" value="ECO:0007669"/>
    <property type="project" value="InterPro"/>
</dbReference>
<accession>A0A9W8LT29</accession>
<dbReference type="Gene3D" id="2.20.25.10">
    <property type="match status" value="1"/>
</dbReference>
<dbReference type="Gene3D" id="3.30.300.20">
    <property type="match status" value="1"/>
</dbReference>
<dbReference type="Proteomes" id="UP001140094">
    <property type="component" value="Unassembled WGS sequence"/>
</dbReference>
<dbReference type="PANTHER" id="PTHR33797">
    <property type="entry name" value="ORGANIC HYDROPEROXIDE RESISTANCE PROTEIN-LIKE"/>
    <property type="match status" value="1"/>
</dbReference>
<dbReference type="InterPro" id="IPR015946">
    <property type="entry name" value="KH_dom-like_a/b"/>
</dbReference>
<dbReference type="InterPro" id="IPR036102">
    <property type="entry name" value="OsmC/Ohrsf"/>
</dbReference>
<reference evidence="2" key="1">
    <citation type="submission" date="2022-07" db="EMBL/GenBank/DDBJ databases">
        <title>Phylogenomic reconstructions and comparative analyses of Kickxellomycotina fungi.</title>
        <authorList>
            <person name="Reynolds N.K."/>
            <person name="Stajich J.E."/>
            <person name="Barry K."/>
            <person name="Grigoriev I.V."/>
            <person name="Crous P."/>
            <person name="Smith M.E."/>
        </authorList>
    </citation>
    <scope>NUCLEOTIDE SEQUENCE</scope>
    <source>
        <strain evidence="2">NRRL 1565</strain>
    </source>
</reference>